<evidence type="ECO:0000313" key="2">
    <source>
        <dbReference type="EMBL" id="KAJ8933608.1"/>
    </source>
</evidence>
<dbReference type="InterPro" id="IPR036865">
    <property type="entry name" value="CRAL-TRIO_dom_sf"/>
</dbReference>
<dbReference type="CDD" id="cd00170">
    <property type="entry name" value="SEC14"/>
    <property type="match status" value="1"/>
</dbReference>
<dbReference type="PANTHER" id="PTHR10174:SF208">
    <property type="entry name" value="CRAL-TRIO DOMAIN-CONTAINING PROTEIN DDB_G0278031"/>
    <property type="match status" value="1"/>
</dbReference>
<dbReference type="Proteomes" id="UP001162162">
    <property type="component" value="Unassembled WGS sequence"/>
</dbReference>
<dbReference type="Pfam" id="PF00650">
    <property type="entry name" value="CRAL_TRIO"/>
    <property type="match status" value="1"/>
</dbReference>
<dbReference type="AlphaFoldDB" id="A0AAV8X4S6"/>
<dbReference type="Gene3D" id="3.40.525.10">
    <property type="entry name" value="CRAL-TRIO lipid binding domain"/>
    <property type="match status" value="1"/>
</dbReference>
<protein>
    <recommendedName>
        <fullName evidence="1">CRAL-TRIO domain-containing protein</fullName>
    </recommendedName>
</protein>
<keyword evidence="3" id="KW-1185">Reference proteome</keyword>
<feature type="domain" description="CRAL-TRIO" evidence="1">
    <location>
        <begin position="1"/>
        <end position="133"/>
    </location>
</feature>
<sequence>MFIREKRELKFSGLLCELAYAKKELNREEDIKHIDVIIDCHKLSLRHLYGLSKKFAKRMVFFMSECLPMKLLHVYVIRQPKIFCLGYALYKPFIEDRMKRLIHICGHNYDLMLENIGRETLPPELNGTSKILIPSRWLSILYQENTQEELAKSGYEFYDGSPSPV</sequence>
<dbReference type="SUPFAM" id="SSF52087">
    <property type="entry name" value="CRAL/TRIO domain"/>
    <property type="match status" value="1"/>
</dbReference>
<comment type="caution">
    <text evidence="2">The sequence shown here is derived from an EMBL/GenBank/DDBJ whole genome shotgun (WGS) entry which is preliminary data.</text>
</comment>
<evidence type="ECO:0000259" key="1">
    <source>
        <dbReference type="PROSITE" id="PS50191"/>
    </source>
</evidence>
<evidence type="ECO:0000313" key="3">
    <source>
        <dbReference type="Proteomes" id="UP001162162"/>
    </source>
</evidence>
<name>A0AAV8X4S6_9CUCU</name>
<dbReference type="EMBL" id="JAPWTK010001190">
    <property type="protein sequence ID" value="KAJ8933608.1"/>
    <property type="molecule type" value="Genomic_DNA"/>
</dbReference>
<dbReference type="InterPro" id="IPR001251">
    <property type="entry name" value="CRAL-TRIO_dom"/>
</dbReference>
<gene>
    <name evidence="2" type="ORF">NQ318_002771</name>
</gene>
<dbReference type="PANTHER" id="PTHR10174">
    <property type="entry name" value="ALPHA-TOCOPHEROL TRANSFER PROTEIN-RELATED"/>
    <property type="match status" value="1"/>
</dbReference>
<proteinExistence type="predicted"/>
<organism evidence="2 3">
    <name type="scientific">Aromia moschata</name>
    <dbReference type="NCBI Taxonomy" id="1265417"/>
    <lineage>
        <taxon>Eukaryota</taxon>
        <taxon>Metazoa</taxon>
        <taxon>Ecdysozoa</taxon>
        <taxon>Arthropoda</taxon>
        <taxon>Hexapoda</taxon>
        <taxon>Insecta</taxon>
        <taxon>Pterygota</taxon>
        <taxon>Neoptera</taxon>
        <taxon>Endopterygota</taxon>
        <taxon>Coleoptera</taxon>
        <taxon>Polyphaga</taxon>
        <taxon>Cucujiformia</taxon>
        <taxon>Chrysomeloidea</taxon>
        <taxon>Cerambycidae</taxon>
        <taxon>Cerambycinae</taxon>
        <taxon>Callichromatini</taxon>
        <taxon>Aromia</taxon>
    </lineage>
</organism>
<dbReference type="GO" id="GO:0016020">
    <property type="term" value="C:membrane"/>
    <property type="evidence" value="ECO:0007669"/>
    <property type="project" value="TreeGrafter"/>
</dbReference>
<dbReference type="PROSITE" id="PS50191">
    <property type="entry name" value="CRAL_TRIO"/>
    <property type="match status" value="1"/>
</dbReference>
<accession>A0AAV8X4S6</accession>
<reference evidence="2" key="1">
    <citation type="journal article" date="2023" name="Insect Mol. Biol.">
        <title>Genome sequencing provides insights into the evolution of gene families encoding plant cell wall-degrading enzymes in longhorned beetles.</title>
        <authorList>
            <person name="Shin N.R."/>
            <person name="Okamura Y."/>
            <person name="Kirsch R."/>
            <person name="Pauchet Y."/>
        </authorList>
    </citation>
    <scope>NUCLEOTIDE SEQUENCE</scope>
    <source>
        <strain evidence="2">AMC_N1</strain>
    </source>
</reference>
<dbReference type="GO" id="GO:1902936">
    <property type="term" value="F:phosphatidylinositol bisphosphate binding"/>
    <property type="evidence" value="ECO:0007669"/>
    <property type="project" value="TreeGrafter"/>
</dbReference>